<name>A0ABP8D1Y3_9ACTN</name>
<protein>
    <submittedName>
        <fullName evidence="2">NAD(P)-dependent oxidoreductase</fullName>
    </submittedName>
</protein>
<gene>
    <name evidence="2" type="ORF">GCM10022255_015550</name>
</gene>
<evidence type="ECO:0000313" key="3">
    <source>
        <dbReference type="Proteomes" id="UP001500620"/>
    </source>
</evidence>
<dbReference type="SUPFAM" id="SSF51735">
    <property type="entry name" value="NAD(P)-binding Rossmann-fold domains"/>
    <property type="match status" value="1"/>
</dbReference>
<evidence type="ECO:0000259" key="1">
    <source>
        <dbReference type="Pfam" id="PF01370"/>
    </source>
</evidence>
<dbReference type="Gene3D" id="3.40.50.720">
    <property type="entry name" value="NAD(P)-binding Rossmann-like Domain"/>
    <property type="match status" value="1"/>
</dbReference>
<sequence length="291" mass="31102">MLFDRWMRVLVTGAAGNIGAAVCRCLAASGMRISALVLNAEQAARVEHAGRTVIGDAGDPAAVAEAIAGGVDAVVHLAALRSPELGTPVEVFGGNTRATFVVLEEACRRGARRAVIASSYSILGLRFSPHTLHPAYFPIDEALPLQVEDPYSLSKQVDEATAAMMHRRYGTDIVALRLPYTVGWPELEAMARTCRADPAAMAADSWSYLHADDAAEAVRLALTRPVAGFHPVFLAAPRTMDPRPTAELIAAHHPGAEVRRAVAGHDTPIDTSRIERLLGFHATRLLDIPPL</sequence>
<reference evidence="3" key="1">
    <citation type="journal article" date="2019" name="Int. J. Syst. Evol. Microbiol.">
        <title>The Global Catalogue of Microorganisms (GCM) 10K type strain sequencing project: providing services to taxonomists for standard genome sequencing and annotation.</title>
        <authorList>
            <consortium name="The Broad Institute Genomics Platform"/>
            <consortium name="The Broad Institute Genome Sequencing Center for Infectious Disease"/>
            <person name="Wu L."/>
            <person name="Ma J."/>
        </authorList>
    </citation>
    <scope>NUCLEOTIDE SEQUENCE [LARGE SCALE GENOMIC DNA]</scope>
    <source>
        <strain evidence="3">JCM 17441</strain>
    </source>
</reference>
<evidence type="ECO:0000313" key="2">
    <source>
        <dbReference type="EMBL" id="GAA4245998.1"/>
    </source>
</evidence>
<dbReference type="PANTHER" id="PTHR43245:SF55">
    <property type="entry name" value="NAD(P)-BINDING DOMAIN-CONTAINING PROTEIN"/>
    <property type="match status" value="1"/>
</dbReference>
<dbReference type="Pfam" id="PF01370">
    <property type="entry name" value="Epimerase"/>
    <property type="match status" value="1"/>
</dbReference>
<feature type="domain" description="NAD-dependent epimerase/dehydratase" evidence="1">
    <location>
        <begin position="9"/>
        <end position="230"/>
    </location>
</feature>
<keyword evidence="3" id="KW-1185">Reference proteome</keyword>
<dbReference type="EMBL" id="BAABAT010000003">
    <property type="protein sequence ID" value="GAA4245998.1"/>
    <property type="molecule type" value="Genomic_DNA"/>
</dbReference>
<accession>A0ABP8D1Y3</accession>
<dbReference type="InterPro" id="IPR050177">
    <property type="entry name" value="Lipid_A_modif_metabolic_enz"/>
</dbReference>
<dbReference type="PANTHER" id="PTHR43245">
    <property type="entry name" value="BIFUNCTIONAL POLYMYXIN RESISTANCE PROTEIN ARNA"/>
    <property type="match status" value="1"/>
</dbReference>
<proteinExistence type="predicted"/>
<dbReference type="InterPro" id="IPR036291">
    <property type="entry name" value="NAD(P)-bd_dom_sf"/>
</dbReference>
<comment type="caution">
    <text evidence="2">The sequence shown here is derived from an EMBL/GenBank/DDBJ whole genome shotgun (WGS) entry which is preliminary data.</text>
</comment>
<dbReference type="InterPro" id="IPR001509">
    <property type="entry name" value="Epimerase_deHydtase"/>
</dbReference>
<dbReference type="Proteomes" id="UP001500620">
    <property type="component" value="Unassembled WGS sequence"/>
</dbReference>
<organism evidence="2 3">
    <name type="scientific">Dactylosporangium darangshiense</name>
    <dbReference type="NCBI Taxonomy" id="579108"/>
    <lineage>
        <taxon>Bacteria</taxon>
        <taxon>Bacillati</taxon>
        <taxon>Actinomycetota</taxon>
        <taxon>Actinomycetes</taxon>
        <taxon>Micromonosporales</taxon>
        <taxon>Micromonosporaceae</taxon>
        <taxon>Dactylosporangium</taxon>
    </lineage>
</organism>